<dbReference type="PANTHER" id="PTHR10742">
    <property type="entry name" value="FLAVIN MONOAMINE OXIDASE"/>
    <property type="match status" value="1"/>
</dbReference>
<dbReference type="OrthoDB" id="5046242at2759"/>
<evidence type="ECO:0000313" key="2">
    <source>
        <dbReference type="EMBL" id="KAF4503992.1"/>
    </source>
</evidence>
<feature type="domain" description="Amine oxidase" evidence="1">
    <location>
        <begin position="230"/>
        <end position="695"/>
    </location>
</feature>
<dbReference type="SUPFAM" id="SSF51905">
    <property type="entry name" value="FAD/NAD(P)-binding domain"/>
    <property type="match status" value="1"/>
</dbReference>
<dbReference type="InterPro" id="IPR002937">
    <property type="entry name" value="Amino_oxidase"/>
</dbReference>
<dbReference type="Pfam" id="PF01593">
    <property type="entry name" value="Amino_oxidase"/>
    <property type="match status" value="1"/>
</dbReference>
<dbReference type="GO" id="GO:0050660">
    <property type="term" value="F:flavin adenine dinucleotide binding"/>
    <property type="evidence" value="ECO:0007669"/>
    <property type="project" value="TreeGrafter"/>
</dbReference>
<keyword evidence="3" id="KW-1185">Reference proteome</keyword>
<evidence type="ECO:0000313" key="3">
    <source>
        <dbReference type="Proteomes" id="UP000557566"/>
    </source>
</evidence>
<dbReference type="PANTHER" id="PTHR10742:SF414">
    <property type="entry name" value="CONTAINING AMINE OXIDASE, PUTATIVE (AFU_ORTHOLOGUE AFUA_3G12150)-RELATED"/>
    <property type="match status" value="1"/>
</dbReference>
<reference evidence="2 3" key="1">
    <citation type="journal article" date="2020" name="Genome Biol. Evol.">
        <title>A new high-quality draft genome assembly of the Chinese cordyceps Ophiocordyceps sinensis.</title>
        <authorList>
            <person name="Shu R."/>
            <person name="Zhang J."/>
            <person name="Meng Q."/>
            <person name="Zhang H."/>
            <person name="Zhou G."/>
            <person name="Li M."/>
            <person name="Wu P."/>
            <person name="Zhao Y."/>
            <person name="Chen C."/>
            <person name="Qin Q."/>
        </authorList>
    </citation>
    <scope>NUCLEOTIDE SEQUENCE [LARGE SCALE GENOMIC DNA]</scope>
    <source>
        <strain evidence="2 3">IOZ07</strain>
    </source>
</reference>
<dbReference type="GO" id="GO:0016491">
    <property type="term" value="F:oxidoreductase activity"/>
    <property type="evidence" value="ECO:0007669"/>
    <property type="project" value="InterPro"/>
</dbReference>
<protein>
    <recommendedName>
        <fullName evidence="1">Amine oxidase domain-containing protein</fullName>
    </recommendedName>
</protein>
<dbReference type="InterPro" id="IPR050281">
    <property type="entry name" value="Flavin_monoamine_oxidase"/>
</dbReference>
<name>A0A8H4PFB8_9HYPO</name>
<dbReference type="InterPro" id="IPR036188">
    <property type="entry name" value="FAD/NAD-bd_sf"/>
</dbReference>
<dbReference type="PRINTS" id="PR00419">
    <property type="entry name" value="ADXRDTASE"/>
</dbReference>
<organism evidence="2 3">
    <name type="scientific">Ophiocordyceps sinensis</name>
    <dbReference type="NCBI Taxonomy" id="72228"/>
    <lineage>
        <taxon>Eukaryota</taxon>
        <taxon>Fungi</taxon>
        <taxon>Dikarya</taxon>
        <taxon>Ascomycota</taxon>
        <taxon>Pezizomycotina</taxon>
        <taxon>Sordariomycetes</taxon>
        <taxon>Hypocreomycetidae</taxon>
        <taxon>Hypocreales</taxon>
        <taxon>Ophiocordycipitaceae</taxon>
        <taxon>Ophiocordyceps</taxon>
    </lineage>
</organism>
<evidence type="ECO:0000259" key="1">
    <source>
        <dbReference type="Pfam" id="PF01593"/>
    </source>
</evidence>
<comment type="caution">
    <text evidence="2">The sequence shown here is derived from an EMBL/GenBank/DDBJ whole genome shotgun (WGS) entry which is preliminary data.</text>
</comment>
<dbReference type="Gene3D" id="3.90.660.10">
    <property type="match status" value="1"/>
</dbReference>
<sequence length="709" mass="78951">MTRLFIHQYIHHQCTTDDDDVQVTDDDDVQVRAPRVACPCLFPLRLPTIGPTSCSGYYAYRGWLVSMQQIVKSAVKRDAASSTPPIGIGIPMMPDICAALLSITAPPAFFAFNTLARYPRLLPSNLHSLPRRCRAQTRTTMDAYSISYTSPSHRSSSRIYQDLKSARPYSTVNSRNCDQLPCTLAAKDASSQVLQLGHRATPAPALTLVRRCSKREPITKPHVAVIGAGLSGLRCADILLQHGFKVTVMEARNRVGGRLHQELLPNGHLVDVGPNWIHGTLDNPMHELAKQTKTAASRWDTASHIFDESGSLLPLTQGEQFSDAIWGIIQDAFEHSNRSTTDIDSAKSLADFFLDKVAEKIPETEPDFKHKRRIVLQMSEMWGAFIGSPISRQSLKFFWLEECIEGENLFCAGTYKKILDVVARPVLAGADILFNTQARRIFSRRGPKDEKVQVEVAADGFGRPPLLFDEVVVTCPLGWLKRNPDAFEPPLPTRLTRAIDSIGYGCLEKVYISFPKAFWLCQEGDDGKFKGFVQWLSPDYAPRSNPDRWNQEAVELASLAPDTAHPTLLFYMFGEQSKHLTTAVAKLKDQADKDAFLVDFFKPYYSRLPHYSETSEECRPTGCLATDWVHDELAGCGSYTNFQVGLEEGDMDVETMREGLPDRGLWFAGEHTAPFVALGTATGAYWSGESVGRRIAEAYGRLPGQKKAE</sequence>
<dbReference type="Gene3D" id="3.50.50.60">
    <property type="entry name" value="FAD/NAD(P)-binding domain"/>
    <property type="match status" value="1"/>
</dbReference>
<proteinExistence type="predicted"/>
<dbReference type="AlphaFoldDB" id="A0A8H4PFB8"/>
<dbReference type="Proteomes" id="UP000557566">
    <property type="component" value="Unassembled WGS sequence"/>
</dbReference>
<dbReference type="GO" id="GO:0003682">
    <property type="term" value="F:chromatin binding"/>
    <property type="evidence" value="ECO:0007669"/>
    <property type="project" value="TreeGrafter"/>
</dbReference>
<accession>A0A8H4PFB8</accession>
<dbReference type="SUPFAM" id="SSF54373">
    <property type="entry name" value="FAD-linked reductases, C-terminal domain"/>
    <property type="match status" value="1"/>
</dbReference>
<dbReference type="EMBL" id="JAAVMX010000012">
    <property type="protein sequence ID" value="KAF4503992.1"/>
    <property type="molecule type" value="Genomic_DNA"/>
</dbReference>
<dbReference type="GO" id="GO:0006338">
    <property type="term" value="P:chromatin remodeling"/>
    <property type="evidence" value="ECO:0007669"/>
    <property type="project" value="TreeGrafter"/>
</dbReference>
<gene>
    <name evidence="2" type="ORF">G6O67_008616</name>
</gene>